<protein>
    <submittedName>
        <fullName evidence="2">Endonuclease/exonuclease/phosphatase family protein</fullName>
    </submittedName>
</protein>
<feature type="domain" description="Endonuclease/exonuclease/phosphatase" evidence="1">
    <location>
        <begin position="57"/>
        <end position="315"/>
    </location>
</feature>
<dbReference type="EMBL" id="CP060695">
    <property type="protein sequence ID" value="QNM84478.1"/>
    <property type="molecule type" value="Genomic_DNA"/>
</dbReference>
<name>A0A7G9L779_9FLAO</name>
<reference evidence="2 3" key="1">
    <citation type="submission" date="2020-08" db="EMBL/GenBank/DDBJ databases">
        <title>Polaribacter sp. L12M9 isolated from gut of the Korean scallop.</title>
        <authorList>
            <person name="Jeong Y.S."/>
        </authorList>
    </citation>
    <scope>NUCLEOTIDE SEQUENCE [LARGE SCALE GENOMIC DNA]</scope>
    <source>
        <strain evidence="2 3">L12M9</strain>
    </source>
</reference>
<keyword evidence="2" id="KW-0255">Endonuclease</keyword>
<dbReference type="InterPro" id="IPR005135">
    <property type="entry name" value="Endo/exonuclease/phosphatase"/>
</dbReference>
<dbReference type="Gene3D" id="3.60.10.10">
    <property type="entry name" value="Endonuclease/exonuclease/phosphatase"/>
    <property type="match status" value="1"/>
</dbReference>
<evidence type="ECO:0000313" key="3">
    <source>
        <dbReference type="Proteomes" id="UP000515808"/>
    </source>
</evidence>
<gene>
    <name evidence="2" type="ORF">H9W90_09740</name>
</gene>
<keyword evidence="2" id="KW-0378">Hydrolase</keyword>
<dbReference type="RefSeq" id="WP_187481412.1">
    <property type="nucleotide sequence ID" value="NZ_CP060695.1"/>
</dbReference>
<dbReference type="PANTHER" id="PTHR14859:SF15">
    <property type="entry name" value="ENDONUCLEASE_EXONUCLEASE_PHOSPHATASE DOMAIN-CONTAINING PROTEIN"/>
    <property type="match status" value="1"/>
</dbReference>
<dbReference type="Pfam" id="PF03372">
    <property type="entry name" value="Exo_endo_phos"/>
    <property type="match status" value="1"/>
</dbReference>
<evidence type="ECO:0000259" key="1">
    <source>
        <dbReference type="Pfam" id="PF03372"/>
    </source>
</evidence>
<accession>A0A7G9L779</accession>
<keyword evidence="2" id="KW-0269">Exonuclease</keyword>
<sequence length="325" mass="37852">MKRFIKVIFRLLLLLVFAFVIFFFWASSSTLDEKEYSKLMTNQFENSIDNDSVFSIVTYNIGYLSGMTNNRPIPKPKELFDTNLEQVLAETKKVNPDIVAFQEIDYNASRSYNVNQQNEIAKLGFNYVAQAVNWDETYVPFPYWPPSMHFGKVVSGQSIISKYPLKKHQRIVLERVADAPFYRDALYLERLAQVVKVILNGREVVLINVHLEAFDKPTRVNQFEAVLKIFNKYKEDYPTILLGDFNSRARDLEAIIQKMFLMNDVGNAAFNKENPKNTFNTRNPFKRIDYIFYTKNSIEYISGKVLVEFGESSDHLPVEMSFKLK</sequence>
<keyword evidence="3" id="KW-1185">Reference proteome</keyword>
<dbReference type="InterPro" id="IPR036691">
    <property type="entry name" value="Endo/exonu/phosph_ase_sf"/>
</dbReference>
<keyword evidence="2" id="KW-0540">Nuclease</keyword>
<dbReference type="GO" id="GO:0006506">
    <property type="term" value="P:GPI anchor biosynthetic process"/>
    <property type="evidence" value="ECO:0007669"/>
    <property type="project" value="TreeGrafter"/>
</dbReference>
<dbReference type="GO" id="GO:0016020">
    <property type="term" value="C:membrane"/>
    <property type="evidence" value="ECO:0007669"/>
    <property type="project" value="GOC"/>
</dbReference>
<dbReference type="KEGG" id="ppec:H9W90_09740"/>
<organism evidence="2 3">
    <name type="scientific">Polaribacter pectinis</name>
    <dbReference type="NCBI Taxonomy" id="2738844"/>
    <lineage>
        <taxon>Bacteria</taxon>
        <taxon>Pseudomonadati</taxon>
        <taxon>Bacteroidota</taxon>
        <taxon>Flavobacteriia</taxon>
        <taxon>Flavobacteriales</taxon>
        <taxon>Flavobacteriaceae</taxon>
    </lineage>
</organism>
<dbReference type="PANTHER" id="PTHR14859">
    <property type="entry name" value="CALCOFLUOR WHITE HYPERSENSITIVE PROTEIN PRECURSOR"/>
    <property type="match status" value="1"/>
</dbReference>
<dbReference type="GO" id="GO:0004527">
    <property type="term" value="F:exonuclease activity"/>
    <property type="evidence" value="ECO:0007669"/>
    <property type="project" value="UniProtKB-KW"/>
</dbReference>
<dbReference type="InterPro" id="IPR051916">
    <property type="entry name" value="GPI-anchor_lipid_remodeler"/>
</dbReference>
<evidence type="ECO:0000313" key="2">
    <source>
        <dbReference type="EMBL" id="QNM84478.1"/>
    </source>
</evidence>
<proteinExistence type="predicted"/>
<dbReference type="Proteomes" id="UP000515808">
    <property type="component" value="Chromosome"/>
</dbReference>
<dbReference type="SUPFAM" id="SSF56219">
    <property type="entry name" value="DNase I-like"/>
    <property type="match status" value="1"/>
</dbReference>
<dbReference type="GO" id="GO:0004519">
    <property type="term" value="F:endonuclease activity"/>
    <property type="evidence" value="ECO:0007669"/>
    <property type="project" value="UniProtKB-KW"/>
</dbReference>
<dbReference type="AlphaFoldDB" id="A0A7G9L779"/>